<dbReference type="InterPro" id="IPR050250">
    <property type="entry name" value="Macrolide_Exporter_MacB"/>
</dbReference>
<keyword evidence="2" id="KW-1003">Cell membrane</keyword>
<keyword evidence="5 6" id="KW-0472">Membrane</keyword>
<sequence length="822" mass="91940">MFRNYLTIAVRNLLKNKVFSAVNILGLAIGMAACFFVFLYVNFESSYDRFHKNAANLYRVTISYSGSFSNLPPMASNHPAVGPAMKNNFPEVIDFTRAVNTSLFGGVVVSYTNNKANPVTFNEDKILIVDDSFLRLFSFPLITGNHKTALSDGNTVVISQNTAAKYFGNENPIGKTLFINQQLPLKVTGIIKEVPENSHIKFNMLVSFKTLGENFGYDNWTWPEYYNYVLLKPGVDIRKLETKLPAFVNKYLGPTMAQLNFGCQLHLQKVTDIHLKSHLMKEAESNGSEKDIYFLSIIGVLILLVGWINYVNLSTAKSMERVKEVGLRKVIGASQAQLITQFISESFILNLMAIFIAALIVLCCFPFFSNFIGKNISQEFISSGLLQQPKFWAIVVALFITGAFLVGAYPAFVLVRYKPALVLKGKFSQSVKGIFLRKALVTLQFILSVLLIAGTIVVYKQLSFMRSQQLGYNKDQIVVVKAPVSSDSSFGSRIVALKNELLKNPSVTGVSGSSEIPGKLIIGRNSIRKASVDKTHNFITFIQETDENFLDTYEMNLIAGRKFLPTDTASFFAPTQYPKIMVNEEVVRALGFESNEAAIHQPVIFSYGNGENKGEIVGVVKNYHQRSLKEVYDPIIYLRPSGNNWNYISIRVETKNLSQNIASIEAVYKGIFTANVFEYFFLDDFFNMQYQGDQRFGKVFSLFTILAIFVACLGLLGLSSFVSRLRIKEIGIRKVLGASVYSILVLLSKDFVKLVLIASVIAIPIFYFVSNIWLQNYAFHIKLNWVMFVLPPLLLLFIALITSSIQSVSAALANPVASIHTE</sequence>
<dbReference type="InterPro" id="IPR025857">
    <property type="entry name" value="MacB_PCD"/>
</dbReference>
<reference evidence="9" key="2">
    <citation type="submission" date="2023-04" db="EMBL/GenBank/DDBJ databases">
        <title>Paracnuella aquatica gen. nov., sp. nov., a member of the family Chitinophagaceae isolated from a hot spring.</title>
        <authorList>
            <person name="Wang C."/>
        </authorList>
    </citation>
    <scope>NUCLEOTIDE SEQUENCE</scope>
    <source>
        <strain evidence="9">LB-8</strain>
    </source>
</reference>
<comment type="caution">
    <text evidence="9">The sequence shown here is derived from an EMBL/GenBank/DDBJ whole genome shotgun (WGS) entry which is preliminary data.</text>
</comment>
<reference evidence="9" key="1">
    <citation type="submission" date="2022-09" db="EMBL/GenBank/DDBJ databases">
        <authorList>
            <person name="Yuan C."/>
            <person name="Ke Z."/>
        </authorList>
    </citation>
    <scope>NUCLEOTIDE SEQUENCE</scope>
    <source>
        <strain evidence="9">LB-8</strain>
    </source>
</reference>
<proteinExistence type="predicted"/>
<feature type="transmembrane region" description="Helical" evidence="6">
    <location>
        <begin position="699"/>
        <end position="718"/>
    </location>
</feature>
<accession>A0A9X2XTL1</accession>
<evidence type="ECO:0000256" key="2">
    <source>
        <dbReference type="ARBA" id="ARBA00022475"/>
    </source>
</evidence>
<feature type="transmembrane region" description="Helical" evidence="6">
    <location>
        <begin position="347"/>
        <end position="371"/>
    </location>
</feature>
<evidence type="ECO:0000313" key="10">
    <source>
        <dbReference type="Proteomes" id="UP001155483"/>
    </source>
</evidence>
<dbReference type="Proteomes" id="UP001155483">
    <property type="component" value="Unassembled WGS sequence"/>
</dbReference>
<evidence type="ECO:0000313" key="9">
    <source>
        <dbReference type="EMBL" id="MCU7549004.1"/>
    </source>
</evidence>
<name>A0A9X2XTL1_9BACT</name>
<feature type="transmembrane region" description="Helical" evidence="6">
    <location>
        <begin position="435"/>
        <end position="459"/>
    </location>
</feature>
<evidence type="ECO:0000256" key="1">
    <source>
        <dbReference type="ARBA" id="ARBA00004651"/>
    </source>
</evidence>
<dbReference type="InterPro" id="IPR003838">
    <property type="entry name" value="ABC3_permease_C"/>
</dbReference>
<keyword evidence="4 6" id="KW-1133">Transmembrane helix</keyword>
<dbReference type="GO" id="GO:0005886">
    <property type="term" value="C:plasma membrane"/>
    <property type="evidence" value="ECO:0007669"/>
    <property type="project" value="UniProtKB-SubCell"/>
</dbReference>
<protein>
    <submittedName>
        <fullName evidence="9">ABC transporter permease</fullName>
    </submittedName>
</protein>
<evidence type="ECO:0000259" key="8">
    <source>
        <dbReference type="Pfam" id="PF12704"/>
    </source>
</evidence>
<evidence type="ECO:0000256" key="4">
    <source>
        <dbReference type="ARBA" id="ARBA00022989"/>
    </source>
</evidence>
<feature type="transmembrane region" description="Helical" evidence="6">
    <location>
        <begin position="391"/>
        <end position="415"/>
    </location>
</feature>
<feature type="domain" description="MacB-like periplasmic core" evidence="8">
    <location>
        <begin position="20"/>
        <end position="244"/>
    </location>
</feature>
<feature type="transmembrane region" description="Helical" evidence="6">
    <location>
        <begin position="292"/>
        <end position="313"/>
    </location>
</feature>
<dbReference type="PANTHER" id="PTHR30572">
    <property type="entry name" value="MEMBRANE COMPONENT OF TRANSPORTER-RELATED"/>
    <property type="match status" value="1"/>
</dbReference>
<evidence type="ECO:0000256" key="3">
    <source>
        <dbReference type="ARBA" id="ARBA00022692"/>
    </source>
</evidence>
<keyword evidence="10" id="KW-1185">Reference proteome</keyword>
<dbReference type="PANTHER" id="PTHR30572:SF18">
    <property type="entry name" value="ABC-TYPE MACROLIDE FAMILY EXPORT SYSTEM PERMEASE COMPONENT 2"/>
    <property type="match status" value="1"/>
</dbReference>
<dbReference type="AlphaFoldDB" id="A0A9X2XTL1"/>
<organism evidence="9 10">
    <name type="scientific">Paraflavisolibacter caeni</name>
    <dbReference type="NCBI Taxonomy" id="2982496"/>
    <lineage>
        <taxon>Bacteria</taxon>
        <taxon>Pseudomonadati</taxon>
        <taxon>Bacteroidota</taxon>
        <taxon>Chitinophagia</taxon>
        <taxon>Chitinophagales</taxon>
        <taxon>Chitinophagaceae</taxon>
        <taxon>Paraflavisolibacter</taxon>
    </lineage>
</organism>
<evidence type="ECO:0000256" key="6">
    <source>
        <dbReference type="SAM" id="Phobius"/>
    </source>
</evidence>
<feature type="domain" description="ABC3 transporter permease C-terminal" evidence="7">
    <location>
        <begin position="702"/>
        <end position="809"/>
    </location>
</feature>
<feature type="transmembrane region" description="Helical" evidence="6">
    <location>
        <begin position="786"/>
        <end position="805"/>
    </location>
</feature>
<keyword evidence="3 6" id="KW-0812">Transmembrane</keyword>
<feature type="transmembrane region" description="Helical" evidence="6">
    <location>
        <begin position="730"/>
        <end position="748"/>
    </location>
</feature>
<evidence type="ECO:0000259" key="7">
    <source>
        <dbReference type="Pfam" id="PF02687"/>
    </source>
</evidence>
<dbReference type="RefSeq" id="WP_279296448.1">
    <property type="nucleotide sequence ID" value="NZ_JAOTIF010000004.1"/>
</dbReference>
<gene>
    <name evidence="9" type="ORF">OCK74_07745</name>
</gene>
<feature type="transmembrane region" description="Helical" evidence="6">
    <location>
        <begin position="21"/>
        <end position="43"/>
    </location>
</feature>
<feature type="domain" description="ABC3 transporter permease C-terminal" evidence="7">
    <location>
        <begin position="297"/>
        <end position="418"/>
    </location>
</feature>
<dbReference type="Pfam" id="PF12704">
    <property type="entry name" value="MacB_PCD"/>
    <property type="match status" value="1"/>
</dbReference>
<dbReference type="PROSITE" id="PS51257">
    <property type="entry name" value="PROKAR_LIPOPROTEIN"/>
    <property type="match status" value="1"/>
</dbReference>
<dbReference type="Pfam" id="PF02687">
    <property type="entry name" value="FtsX"/>
    <property type="match status" value="2"/>
</dbReference>
<comment type="subcellular location">
    <subcellularLocation>
        <location evidence="1">Cell membrane</location>
        <topology evidence="1">Multi-pass membrane protein</topology>
    </subcellularLocation>
</comment>
<evidence type="ECO:0000256" key="5">
    <source>
        <dbReference type="ARBA" id="ARBA00023136"/>
    </source>
</evidence>
<dbReference type="EMBL" id="JAOTIF010000004">
    <property type="protein sequence ID" value="MCU7549004.1"/>
    <property type="molecule type" value="Genomic_DNA"/>
</dbReference>
<dbReference type="GO" id="GO:0022857">
    <property type="term" value="F:transmembrane transporter activity"/>
    <property type="evidence" value="ECO:0007669"/>
    <property type="project" value="TreeGrafter"/>
</dbReference>
<feature type="transmembrane region" description="Helical" evidence="6">
    <location>
        <begin position="754"/>
        <end position="774"/>
    </location>
</feature>